<evidence type="ECO:0000259" key="5">
    <source>
        <dbReference type="Pfam" id="PF04153"/>
    </source>
</evidence>
<dbReference type="InterPro" id="IPR040168">
    <property type="entry name" value="Not2/3/5"/>
</dbReference>
<dbReference type="GO" id="GO:0006355">
    <property type="term" value="P:regulation of DNA-templated transcription"/>
    <property type="evidence" value="ECO:0007669"/>
    <property type="project" value="InterPro"/>
</dbReference>
<comment type="similarity">
    <text evidence="1">Belongs to the CNOT2/3/5 family.</text>
</comment>
<dbReference type="Gene3D" id="2.30.30.1020">
    <property type="entry name" value="CCR4-NOT complex subunit 2/3/5, C-terminal domain"/>
    <property type="match status" value="1"/>
</dbReference>
<evidence type="ECO:0000313" key="7">
    <source>
        <dbReference type="Proteomes" id="UP000262825"/>
    </source>
</evidence>
<sequence>MTVSKYGLQSLLEEFSKLQKKLPKHENENSTDNTITEQQQQSNNRDNTMITGVDLTPYIQSLNLDPASKLPFHHVLETLPSPWIETSRSDVEPRHFIPESFTKITNVLGSPVSPPVFNQVSNVEQNKISLFQDETLFYLFYKHPASAVQELTYIELRKRNWRYHKQLKVWLTKDPFMDPVVSQDGLSERGRYVFFDPQRWEKVQKDFILYYNAIM</sequence>
<keyword evidence="2" id="KW-0805">Transcription regulation</keyword>
<dbReference type="Proteomes" id="UP000262825">
    <property type="component" value="Unassembled WGS sequence"/>
</dbReference>
<keyword evidence="7" id="KW-1185">Reference proteome</keyword>
<accession>A0A376B8N8</accession>
<name>A0A376B8N8_9ASCO</name>
<dbReference type="PANTHER" id="PTHR23326">
    <property type="entry name" value="CCR4 NOT-RELATED"/>
    <property type="match status" value="1"/>
</dbReference>
<evidence type="ECO:0000313" key="6">
    <source>
        <dbReference type="EMBL" id="SSD61048.1"/>
    </source>
</evidence>
<dbReference type="OrthoDB" id="25391at2759"/>
<dbReference type="Pfam" id="PF04153">
    <property type="entry name" value="NOT2_3_5_C"/>
    <property type="match status" value="1"/>
</dbReference>
<evidence type="ECO:0000256" key="1">
    <source>
        <dbReference type="ARBA" id="ARBA00007682"/>
    </source>
</evidence>
<dbReference type="GO" id="GO:0030015">
    <property type="term" value="C:CCR4-NOT core complex"/>
    <property type="evidence" value="ECO:0007669"/>
    <property type="project" value="InterPro"/>
</dbReference>
<dbReference type="EMBL" id="UFAJ01000549">
    <property type="protein sequence ID" value="SSD61048.1"/>
    <property type="molecule type" value="Genomic_DNA"/>
</dbReference>
<dbReference type="AlphaFoldDB" id="A0A376B8N8"/>
<evidence type="ECO:0000256" key="2">
    <source>
        <dbReference type="ARBA" id="ARBA00023015"/>
    </source>
</evidence>
<feature type="compositionally biased region" description="Polar residues" evidence="4">
    <location>
        <begin position="30"/>
        <end position="47"/>
    </location>
</feature>
<evidence type="ECO:0000256" key="4">
    <source>
        <dbReference type="SAM" id="MobiDB-lite"/>
    </source>
</evidence>
<feature type="domain" description="NOT2/NOT3/NOT5 C-terminal" evidence="5">
    <location>
        <begin position="78"/>
        <end position="213"/>
    </location>
</feature>
<dbReference type="InterPro" id="IPR038635">
    <property type="entry name" value="CCR4-NOT_su2/3/5_C_sf"/>
</dbReference>
<organism evidence="6 7">
    <name type="scientific">Saccharomycodes ludwigii</name>
    <dbReference type="NCBI Taxonomy" id="36035"/>
    <lineage>
        <taxon>Eukaryota</taxon>
        <taxon>Fungi</taxon>
        <taxon>Dikarya</taxon>
        <taxon>Ascomycota</taxon>
        <taxon>Saccharomycotina</taxon>
        <taxon>Saccharomycetes</taxon>
        <taxon>Saccharomycodales</taxon>
        <taxon>Saccharomycodaceae</taxon>
        <taxon>Saccharomycodes</taxon>
    </lineage>
</organism>
<dbReference type="GO" id="GO:0000289">
    <property type="term" value="P:nuclear-transcribed mRNA poly(A) tail shortening"/>
    <property type="evidence" value="ECO:0007669"/>
    <property type="project" value="UniProtKB-ARBA"/>
</dbReference>
<dbReference type="VEuPathDB" id="FungiDB:SCODWIG_02809"/>
<evidence type="ECO:0000256" key="3">
    <source>
        <dbReference type="ARBA" id="ARBA00023163"/>
    </source>
</evidence>
<dbReference type="InterPro" id="IPR007282">
    <property type="entry name" value="NOT2/3/5_C"/>
</dbReference>
<feature type="region of interest" description="Disordered" evidence="4">
    <location>
        <begin position="20"/>
        <end position="47"/>
    </location>
</feature>
<reference evidence="7" key="1">
    <citation type="submission" date="2018-06" db="EMBL/GenBank/DDBJ databases">
        <authorList>
            <person name="Guldener U."/>
        </authorList>
    </citation>
    <scope>NUCLEOTIDE SEQUENCE [LARGE SCALE GENOMIC DNA]</scope>
    <source>
        <strain evidence="7">UTAD17</strain>
    </source>
</reference>
<proteinExistence type="inferred from homology"/>
<gene>
    <name evidence="6" type="ORF">SCODWIG_02809</name>
</gene>
<protein>
    <submittedName>
        <fullName evidence="6">Related to General negative regulator of transcription subunit 2</fullName>
    </submittedName>
</protein>
<keyword evidence="3" id="KW-0804">Transcription</keyword>